<dbReference type="GO" id="GO:0070573">
    <property type="term" value="F:metallodipeptidase activity"/>
    <property type="evidence" value="ECO:0007669"/>
    <property type="project" value="InterPro"/>
</dbReference>
<dbReference type="AlphaFoldDB" id="A0A8I1G9A6"/>
<dbReference type="PROSITE" id="PS51257">
    <property type="entry name" value="PROKAR_LIPOPROTEIN"/>
    <property type="match status" value="1"/>
</dbReference>
<dbReference type="Proteomes" id="UP000655994">
    <property type="component" value="Unassembled WGS sequence"/>
</dbReference>
<evidence type="ECO:0000313" key="4">
    <source>
        <dbReference type="EMBL" id="MBJ7316656.1"/>
    </source>
</evidence>
<feature type="chain" id="PRO_5034410124" evidence="2">
    <location>
        <begin position="21"/>
        <end position="407"/>
    </location>
</feature>
<feature type="coiled-coil region" evidence="1">
    <location>
        <begin position="280"/>
        <end position="318"/>
    </location>
</feature>
<dbReference type="InterPro" id="IPR032466">
    <property type="entry name" value="Metal_Hydrolase"/>
</dbReference>
<dbReference type="PANTHER" id="PTHR10443">
    <property type="entry name" value="MICROSOMAL DIPEPTIDASE"/>
    <property type="match status" value="1"/>
</dbReference>
<dbReference type="Gene3D" id="3.20.20.140">
    <property type="entry name" value="Metal-dependent hydrolases"/>
    <property type="match status" value="1"/>
</dbReference>
<dbReference type="Proteomes" id="UP000621390">
    <property type="component" value="Unassembled WGS sequence"/>
</dbReference>
<gene>
    <name evidence="3" type="ORF">JHC10_07700</name>
    <name evidence="4" type="ORF">JHC11_11735</name>
</gene>
<name>A0A8I1G9A6_9GAMM</name>
<keyword evidence="6" id="KW-1185">Reference proteome</keyword>
<evidence type="ECO:0000256" key="2">
    <source>
        <dbReference type="SAM" id="SignalP"/>
    </source>
</evidence>
<dbReference type="InterPro" id="IPR008257">
    <property type="entry name" value="Pept_M19"/>
</dbReference>
<accession>A0A8I1G9A6</accession>
<proteinExistence type="predicted"/>
<dbReference type="PROSITE" id="PS51365">
    <property type="entry name" value="RENAL_DIPEPTIDASE_2"/>
    <property type="match status" value="1"/>
</dbReference>
<organism evidence="4 5">
    <name type="scientific">Idiomarina abyssalis</name>
    <dbReference type="NCBI Taxonomy" id="86102"/>
    <lineage>
        <taxon>Bacteria</taxon>
        <taxon>Pseudomonadati</taxon>
        <taxon>Pseudomonadota</taxon>
        <taxon>Gammaproteobacteria</taxon>
        <taxon>Alteromonadales</taxon>
        <taxon>Idiomarinaceae</taxon>
        <taxon>Idiomarina</taxon>
    </lineage>
</organism>
<dbReference type="Pfam" id="PF01244">
    <property type="entry name" value="Peptidase_M19"/>
    <property type="match status" value="1"/>
</dbReference>
<dbReference type="EMBL" id="JAEMOP010000009">
    <property type="protein sequence ID" value="MBJ7316656.1"/>
    <property type="molecule type" value="Genomic_DNA"/>
</dbReference>
<dbReference type="SUPFAM" id="SSF51556">
    <property type="entry name" value="Metallo-dependent hydrolases"/>
    <property type="match status" value="1"/>
</dbReference>
<sequence length="407" mass="45273">MFKSLIAASVLAVITGCATAAQPTEGNAEQAKYTASDKAERLAKEYLLVDTHIDVPYRIHDKWEDVTEATAEGDFDYPRAVEGGLDAPFMSIYIPASYEQSGGSVQLAHELIDGMEALVARAPDKFAMAYSTDDIRSNKEQGLMSIALGMENGTPIEGDLDNLHMFYERGIRYITLAHSLSNHISDSSYDIRRQWDGLSPFGKELVKEMNKVGVMVDVSHISDEAFYQAVEISDVPVIASHSSLRSYTPGFERNMSDDMLKALAENEGVIQINFGSSFLAEQANRYRDMMKKRINAVKEQYGEDSDEAKRRIKDIEANNPYPFATLDTVLDHIDHVRDLIGVEHIGIGSDYDGVGDSLPVGLKDVSTYPNLVQGLMDRGYSDKEIEMILGGNLMRVWEQVEDYAETH</sequence>
<dbReference type="PANTHER" id="PTHR10443:SF12">
    <property type="entry name" value="DIPEPTIDASE"/>
    <property type="match status" value="1"/>
</dbReference>
<evidence type="ECO:0000313" key="3">
    <source>
        <dbReference type="EMBL" id="MBJ7266829.1"/>
    </source>
</evidence>
<dbReference type="CDD" id="cd01301">
    <property type="entry name" value="rDP_like"/>
    <property type="match status" value="1"/>
</dbReference>
<evidence type="ECO:0000313" key="6">
    <source>
        <dbReference type="Proteomes" id="UP000655994"/>
    </source>
</evidence>
<evidence type="ECO:0000256" key="1">
    <source>
        <dbReference type="SAM" id="Coils"/>
    </source>
</evidence>
<keyword evidence="1" id="KW-0175">Coiled coil</keyword>
<feature type="signal peptide" evidence="2">
    <location>
        <begin position="1"/>
        <end position="20"/>
    </location>
</feature>
<keyword evidence="2" id="KW-0732">Signal</keyword>
<dbReference type="EMBL" id="JAEMOS010000021">
    <property type="protein sequence ID" value="MBJ7266829.1"/>
    <property type="molecule type" value="Genomic_DNA"/>
</dbReference>
<protein>
    <submittedName>
        <fullName evidence="4">Dipeptidase</fullName>
    </submittedName>
</protein>
<reference evidence="4 6" key="1">
    <citation type="submission" date="2020-09" db="EMBL/GenBank/DDBJ databases">
        <title>Draft Genomes of Bacterial Isolates from North Pond Shallow Sediments.</title>
        <authorList>
            <person name="Kiel Reese B."/>
            <person name="Mullis M."/>
            <person name="Weisend R.E."/>
        </authorList>
    </citation>
    <scope>NUCLEOTIDE SEQUENCE</scope>
    <source>
        <strain evidence="4">KJE-2</strain>
        <strain evidence="3 6">KJE-3</strain>
    </source>
</reference>
<dbReference type="GO" id="GO:0006508">
    <property type="term" value="P:proteolysis"/>
    <property type="evidence" value="ECO:0007669"/>
    <property type="project" value="InterPro"/>
</dbReference>
<evidence type="ECO:0000313" key="5">
    <source>
        <dbReference type="Proteomes" id="UP000621390"/>
    </source>
</evidence>
<comment type="caution">
    <text evidence="4">The sequence shown here is derived from an EMBL/GenBank/DDBJ whole genome shotgun (WGS) entry which is preliminary data.</text>
</comment>